<reference evidence="1" key="1">
    <citation type="submission" date="2020-05" db="EMBL/GenBank/DDBJ databases">
        <title>Large-scale comparative analyses of tick genomes elucidate their genetic diversity and vector capacities.</title>
        <authorList>
            <person name="Jia N."/>
            <person name="Wang J."/>
            <person name="Shi W."/>
            <person name="Du L."/>
            <person name="Sun Y."/>
            <person name="Zhan W."/>
            <person name="Jiang J."/>
            <person name="Wang Q."/>
            <person name="Zhang B."/>
            <person name="Ji P."/>
            <person name="Sakyi L.B."/>
            <person name="Cui X."/>
            <person name="Yuan T."/>
            <person name="Jiang B."/>
            <person name="Yang W."/>
            <person name="Lam T.T.-Y."/>
            <person name="Chang Q."/>
            <person name="Ding S."/>
            <person name="Wang X."/>
            <person name="Zhu J."/>
            <person name="Ruan X."/>
            <person name="Zhao L."/>
            <person name="Wei J."/>
            <person name="Que T."/>
            <person name="Du C."/>
            <person name="Cheng J."/>
            <person name="Dai P."/>
            <person name="Han X."/>
            <person name="Huang E."/>
            <person name="Gao Y."/>
            <person name="Liu J."/>
            <person name="Shao H."/>
            <person name="Ye R."/>
            <person name="Li L."/>
            <person name="Wei W."/>
            <person name="Wang X."/>
            <person name="Wang C."/>
            <person name="Yang T."/>
            <person name="Huo Q."/>
            <person name="Li W."/>
            <person name="Guo W."/>
            <person name="Chen H."/>
            <person name="Zhou L."/>
            <person name="Ni X."/>
            <person name="Tian J."/>
            <person name="Zhou Y."/>
            <person name="Sheng Y."/>
            <person name="Liu T."/>
            <person name="Pan Y."/>
            <person name="Xia L."/>
            <person name="Li J."/>
            <person name="Zhao F."/>
            <person name="Cao W."/>
        </authorList>
    </citation>
    <scope>NUCLEOTIDE SEQUENCE</scope>
    <source>
        <strain evidence="1">Dsil-2018</strain>
    </source>
</reference>
<comment type="caution">
    <text evidence="1">The sequence shown here is derived from an EMBL/GenBank/DDBJ whole genome shotgun (WGS) entry which is preliminary data.</text>
</comment>
<sequence>MEPGSTYIPGGFFAVANGWTKSPNGIKMPSNNQLSAFLAACGSRFARQTAKEKKFTEEGYVRNIMFNNLCCTSPYGLLRSICLPSMKGGYYIVHAVIEKGTGDILAGHCLCPAGSALIIYTVTMIPAASVEAASTLLGLLLTACNLAPQGEDTTCTDVPCAWIVPPQAIQPRSLDDRAVILESTMGQAENEKWHQERIGRLTASVFKKFLRCRKPDGAVRDVMYPRQLQQSSE</sequence>
<organism evidence="1 2">
    <name type="scientific">Dermacentor silvarum</name>
    <name type="common">Tick</name>
    <dbReference type="NCBI Taxonomy" id="543639"/>
    <lineage>
        <taxon>Eukaryota</taxon>
        <taxon>Metazoa</taxon>
        <taxon>Ecdysozoa</taxon>
        <taxon>Arthropoda</taxon>
        <taxon>Chelicerata</taxon>
        <taxon>Arachnida</taxon>
        <taxon>Acari</taxon>
        <taxon>Parasitiformes</taxon>
        <taxon>Ixodida</taxon>
        <taxon>Ixodoidea</taxon>
        <taxon>Ixodidae</taxon>
        <taxon>Rhipicephalinae</taxon>
        <taxon>Dermacentor</taxon>
    </lineage>
</organism>
<proteinExistence type="predicted"/>
<evidence type="ECO:0000313" key="1">
    <source>
        <dbReference type="EMBL" id="KAH7974250.1"/>
    </source>
</evidence>
<name>A0ACB8DPH8_DERSI</name>
<keyword evidence="2" id="KW-1185">Reference proteome</keyword>
<evidence type="ECO:0000313" key="2">
    <source>
        <dbReference type="Proteomes" id="UP000821865"/>
    </source>
</evidence>
<accession>A0ACB8DPH8</accession>
<protein>
    <submittedName>
        <fullName evidence="1">Uncharacterized protein</fullName>
    </submittedName>
</protein>
<gene>
    <name evidence="1" type="ORF">HPB49_013021</name>
</gene>
<dbReference type="Proteomes" id="UP000821865">
    <property type="component" value="Chromosome 10"/>
</dbReference>
<dbReference type="EMBL" id="CM023479">
    <property type="protein sequence ID" value="KAH7974250.1"/>
    <property type="molecule type" value="Genomic_DNA"/>
</dbReference>